<dbReference type="KEGG" id="acan:ACA1_091360"/>
<dbReference type="RefSeq" id="XP_004334639.1">
    <property type="nucleotide sequence ID" value="XM_004334591.1"/>
</dbReference>
<keyword evidence="2" id="KW-0812">Transmembrane</keyword>
<organism evidence="3 4">
    <name type="scientific">Acanthamoeba castellanii (strain ATCC 30010 / Neff)</name>
    <dbReference type="NCBI Taxonomy" id="1257118"/>
    <lineage>
        <taxon>Eukaryota</taxon>
        <taxon>Amoebozoa</taxon>
        <taxon>Discosea</taxon>
        <taxon>Longamoebia</taxon>
        <taxon>Centramoebida</taxon>
        <taxon>Acanthamoebidae</taxon>
        <taxon>Acanthamoeba</taxon>
    </lineage>
</organism>
<evidence type="ECO:0008006" key="5">
    <source>
        <dbReference type="Google" id="ProtNLM"/>
    </source>
</evidence>
<feature type="transmembrane region" description="Helical" evidence="2">
    <location>
        <begin position="124"/>
        <end position="141"/>
    </location>
</feature>
<dbReference type="Proteomes" id="UP000011083">
    <property type="component" value="Unassembled WGS sequence"/>
</dbReference>
<feature type="region of interest" description="Disordered" evidence="1">
    <location>
        <begin position="146"/>
        <end position="170"/>
    </location>
</feature>
<evidence type="ECO:0000313" key="4">
    <source>
        <dbReference type="Proteomes" id="UP000011083"/>
    </source>
</evidence>
<feature type="transmembrane region" description="Helical" evidence="2">
    <location>
        <begin position="99"/>
        <end position="118"/>
    </location>
</feature>
<accession>L8GKC7</accession>
<name>L8GKC7_ACACF</name>
<dbReference type="PANTHER" id="PTHR31965:SF1">
    <property type="entry name" value="TRANSMEMBRANE PROTEIN 42"/>
    <property type="match status" value="1"/>
</dbReference>
<keyword evidence="2" id="KW-1133">Transmembrane helix</keyword>
<keyword evidence="4" id="KW-1185">Reference proteome</keyword>
<dbReference type="PANTHER" id="PTHR31965">
    <property type="entry name" value="TRANSMEMBRANE PROTEIN 42"/>
    <property type="match status" value="1"/>
</dbReference>
<protein>
    <recommendedName>
        <fullName evidence="5">Transmembrane protein 42</fullName>
    </recommendedName>
</protein>
<feature type="transmembrane region" description="Helical" evidence="2">
    <location>
        <begin position="64"/>
        <end position="87"/>
    </location>
</feature>
<proteinExistence type="predicted"/>
<dbReference type="AlphaFoldDB" id="L8GKC7"/>
<gene>
    <name evidence="3" type="ORF">ACA1_091360</name>
</gene>
<sequence>MTRQQKKKEVAWWGFVLSTLAGTCAGLASVFGKLAMDGVWILRFVEFCHSTTTMTTVVDEYAGAALRAACFGMVFVCNMIMWNFFFVKSMNLSSSVTATVVNSATNFFSSALLGHLLFSEPLPAAWWLGSAFIIAGLFFLARGDTSTSTTDDVARSKRSSSKMKNKKKMK</sequence>
<feature type="compositionally biased region" description="Basic residues" evidence="1">
    <location>
        <begin position="156"/>
        <end position="170"/>
    </location>
</feature>
<evidence type="ECO:0000313" key="3">
    <source>
        <dbReference type="EMBL" id="ELR12626.1"/>
    </source>
</evidence>
<dbReference type="InterPro" id="IPR039632">
    <property type="entry name" value="TMEM42"/>
</dbReference>
<dbReference type="EMBL" id="KB008103">
    <property type="protein sequence ID" value="ELR12626.1"/>
    <property type="molecule type" value="Genomic_DNA"/>
</dbReference>
<dbReference type="GeneID" id="14913548"/>
<reference evidence="3 4" key="1">
    <citation type="journal article" date="2013" name="Genome Biol.">
        <title>Genome of Acanthamoeba castellanii highlights extensive lateral gene transfer and early evolution of tyrosine kinase signaling.</title>
        <authorList>
            <person name="Clarke M."/>
            <person name="Lohan A.J."/>
            <person name="Liu B."/>
            <person name="Lagkouvardos I."/>
            <person name="Roy S."/>
            <person name="Zafar N."/>
            <person name="Bertelli C."/>
            <person name="Schilde C."/>
            <person name="Kianianmomeni A."/>
            <person name="Burglin T.R."/>
            <person name="Frech C."/>
            <person name="Turcotte B."/>
            <person name="Kopec K.O."/>
            <person name="Synnott J.M."/>
            <person name="Choo C."/>
            <person name="Paponov I."/>
            <person name="Finkler A."/>
            <person name="Soon Heng Tan C."/>
            <person name="Hutchins A.P."/>
            <person name="Weinmeier T."/>
            <person name="Rattei T."/>
            <person name="Chu J.S."/>
            <person name="Gimenez G."/>
            <person name="Irimia M."/>
            <person name="Rigden D.J."/>
            <person name="Fitzpatrick D.A."/>
            <person name="Lorenzo-Morales J."/>
            <person name="Bateman A."/>
            <person name="Chiu C.H."/>
            <person name="Tang P."/>
            <person name="Hegemann P."/>
            <person name="Fromm H."/>
            <person name="Raoult D."/>
            <person name="Greub G."/>
            <person name="Miranda-Saavedra D."/>
            <person name="Chen N."/>
            <person name="Nash P."/>
            <person name="Ginger M.L."/>
            <person name="Horn M."/>
            <person name="Schaap P."/>
            <person name="Caler L."/>
            <person name="Loftus B."/>
        </authorList>
    </citation>
    <scope>NUCLEOTIDE SEQUENCE [LARGE SCALE GENOMIC DNA]</scope>
    <source>
        <strain evidence="3 4">Neff</strain>
    </source>
</reference>
<feature type="transmembrane region" description="Helical" evidence="2">
    <location>
        <begin position="12"/>
        <end position="32"/>
    </location>
</feature>
<evidence type="ECO:0000256" key="2">
    <source>
        <dbReference type="SAM" id="Phobius"/>
    </source>
</evidence>
<dbReference type="InterPro" id="IPR037185">
    <property type="entry name" value="EmrE-like"/>
</dbReference>
<dbReference type="OrthoDB" id="5854584at2759"/>
<dbReference type="SUPFAM" id="SSF103481">
    <property type="entry name" value="Multidrug resistance efflux transporter EmrE"/>
    <property type="match status" value="1"/>
</dbReference>
<evidence type="ECO:0000256" key="1">
    <source>
        <dbReference type="SAM" id="MobiDB-lite"/>
    </source>
</evidence>
<keyword evidence="2" id="KW-0472">Membrane</keyword>
<dbReference type="VEuPathDB" id="AmoebaDB:ACA1_091360"/>
<dbReference type="OMA" id="QIALWWV"/>